<evidence type="ECO:0000313" key="3">
    <source>
        <dbReference type="Proteomes" id="UP000625711"/>
    </source>
</evidence>
<protein>
    <submittedName>
        <fullName evidence="2">Uncharacterized protein</fullName>
    </submittedName>
</protein>
<dbReference type="Proteomes" id="UP000625711">
    <property type="component" value="Unassembled WGS sequence"/>
</dbReference>
<dbReference type="EMBL" id="JAACXV010013673">
    <property type="protein sequence ID" value="KAF7272842.1"/>
    <property type="molecule type" value="Genomic_DNA"/>
</dbReference>
<name>A0A834I557_RHYFE</name>
<sequence length="123" mass="13574">MTADVAKRHGEMFQKAIYSNAGGRGGGGGTPDEKENSARDAGERVVGRAVFSPPRWPGRDGDNNNGKRKTAFSHKAKFLFSRPNNGEKTERIMWKLFFSREIISSGPNLFISTMPDDVVGPFR</sequence>
<organism evidence="2 3">
    <name type="scientific">Rhynchophorus ferrugineus</name>
    <name type="common">Red palm weevil</name>
    <name type="synonym">Curculio ferrugineus</name>
    <dbReference type="NCBI Taxonomy" id="354439"/>
    <lineage>
        <taxon>Eukaryota</taxon>
        <taxon>Metazoa</taxon>
        <taxon>Ecdysozoa</taxon>
        <taxon>Arthropoda</taxon>
        <taxon>Hexapoda</taxon>
        <taxon>Insecta</taxon>
        <taxon>Pterygota</taxon>
        <taxon>Neoptera</taxon>
        <taxon>Endopterygota</taxon>
        <taxon>Coleoptera</taxon>
        <taxon>Polyphaga</taxon>
        <taxon>Cucujiformia</taxon>
        <taxon>Curculionidae</taxon>
        <taxon>Dryophthorinae</taxon>
        <taxon>Rhynchophorus</taxon>
    </lineage>
</organism>
<evidence type="ECO:0000256" key="1">
    <source>
        <dbReference type="SAM" id="MobiDB-lite"/>
    </source>
</evidence>
<proteinExistence type="predicted"/>
<dbReference type="AlphaFoldDB" id="A0A834I557"/>
<accession>A0A834I557</accession>
<keyword evidence="3" id="KW-1185">Reference proteome</keyword>
<gene>
    <name evidence="2" type="ORF">GWI33_014406</name>
</gene>
<comment type="caution">
    <text evidence="2">The sequence shown here is derived from an EMBL/GenBank/DDBJ whole genome shotgun (WGS) entry which is preliminary data.</text>
</comment>
<evidence type="ECO:0000313" key="2">
    <source>
        <dbReference type="EMBL" id="KAF7272842.1"/>
    </source>
</evidence>
<feature type="compositionally biased region" description="Basic and acidic residues" evidence="1">
    <location>
        <begin position="31"/>
        <end position="46"/>
    </location>
</feature>
<reference evidence="2" key="1">
    <citation type="submission" date="2020-08" db="EMBL/GenBank/DDBJ databases">
        <title>Genome sequencing and assembly of the red palm weevil Rhynchophorus ferrugineus.</title>
        <authorList>
            <person name="Dias G.B."/>
            <person name="Bergman C.M."/>
            <person name="Manee M."/>
        </authorList>
    </citation>
    <scope>NUCLEOTIDE SEQUENCE</scope>
    <source>
        <strain evidence="2">AA-2017</strain>
        <tissue evidence="2">Whole larva</tissue>
    </source>
</reference>
<feature type="region of interest" description="Disordered" evidence="1">
    <location>
        <begin position="16"/>
        <end position="70"/>
    </location>
</feature>